<dbReference type="AlphaFoldDB" id="A0A2S3UTF0"/>
<feature type="domain" description="Flavin reductase like" evidence="2">
    <location>
        <begin position="14"/>
        <end position="160"/>
    </location>
</feature>
<dbReference type="GO" id="GO:0042602">
    <property type="term" value="F:riboflavin reductase (NADPH) activity"/>
    <property type="evidence" value="ECO:0007669"/>
    <property type="project" value="TreeGrafter"/>
</dbReference>
<dbReference type="GO" id="GO:0010181">
    <property type="term" value="F:FMN binding"/>
    <property type="evidence" value="ECO:0007669"/>
    <property type="project" value="InterPro"/>
</dbReference>
<dbReference type="Proteomes" id="UP000236959">
    <property type="component" value="Unassembled WGS sequence"/>
</dbReference>
<keyword evidence="1" id="KW-0560">Oxidoreductase</keyword>
<sequence length="170" mass="18453">MTSTFETDRFREAMRRTASGVAVVTTAGHAGRAGLTVSSLCSLSMEPPSVVLSVHKDSRALATMLENGQFVANILAQHQERVANVFAGLVPEMRENRFAVADWDDLDSGLPALADALCNFECRVAGVFEFGTHRIIAGEVLGLRMAEARPLVFCDRGFHQIQALQQEACT</sequence>
<comment type="caution">
    <text evidence="3">The sequence shown here is derived from an EMBL/GenBank/DDBJ whole genome shotgun (WGS) entry which is preliminary data.</text>
</comment>
<protein>
    <submittedName>
        <fullName evidence="3">Flavin reductase</fullName>
    </submittedName>
</protein>
<dbReference type="PANTHER" id="PTHR30466">
    <property type="entry name" value="FLAVIN REDUCTASE"/>
    <property type="match status" value="1"/>
</dbReference>
<dbReference type="Gene3D" id="2.30.110.10">
    <property type="entry name" value="Electron Transport, Fmn-binding Protein, Chain A"/>
    <property type="match status" value="1"/>
</dbReference>
<dbReference type="Pfam" id="PF01613">
    <property type="entry name" value="Flavin_Reduct"/>
    <property type="match status" value="1"/>
</dbReference>
<dbReference type="InterPro" id="IPR050268">
    <property type="entry name" value="NADH-dep_flavin_reductase"/>
</dbReference>
<gene>
    <name evidence="3" type="ORF">CLV41_105112</name>
</gene>
<dbReference type="PANTHER" id="PTHR30466:SF1">
    <property type="entry name" value="FMN REDUCTASE (NADH) RUTF"/>
    <property type="match status" value="1"/>
</dbReference>
<dbReference type="OrthoDB" id="9789254at2"/>
<dbReference type="SUPFAM" id="SSF50475">
    <property type="entry name" value="FMN-binding split barrel"/>
    <property type="match status" value="1"/>
</dbReference>
<evidence type="ECO:0000259" key="2">
    <source>
        <dbReference type="SMART" id="SM00903"/>
    </source>
</evidence>
<name>A0A2S3UTF0_9HYPH</name>
<dbReference type="EMBL" id="PPCN01000005">
    <property type="protein sequence ID" value="POF30934.1"/>
    <property type="molecule type" value="Genomic_DNA"/>
</dbReference>
<organism evidence="3 4">
    <name type="scientific">Roseibium marinum</name>
    <dbReference type="NCBI Taxonomy" id="281252"/>
    <lineage>
        <taxon>Bacteria</taxon>
        <taxon>Pseudomonadati</taxon>
        <taxon>Pseudomonadota</taxon>
        <taxon>Alphaproteobacteria</taxon>
        <taxon>Hyphomicrobiales</taxon>
        <taxon>Stappiaceae</taxon>
        <taxon>Roseibium</taxon>
    </lineage>
</organism>
<evidence type="ECO:0000313" key="4">
    <source>
        <dbReference type="Proteomes" id="UP000236959"/>
    </source>
</evidence>
<keyword evidence="4" id="KW-1185">Reference proteome</keyword>
<dbReference type="InterPro" id="IPR012349">
    <property type="entry name" value="Split_barrel_FMN-bd"/>
</dbReference>
<dbReference type="SMART" id="SM00903">
    <property type="entry name" value="Flavin_Reduct"/>
    <property type="match status" value="1"/>
</dbReference>
<evidence type="ECO:0000313" key="3">
    <source>
        <dbReference type="EMBL" id="POF30934.1"/>
    </source>
</evidence>
<reference evidence="3 4" key="1">
    <citation type="submission" date="2018-01" db="EMBL/GenBank/DDBJ databases">
        <title>Genomic Encyclopedia of Archaeal and Bacterial Type Strains, Phase II (KMG-II): from individual species to whole genera.</title>
        <authorList>
            <person name="Goeker M."/>
        </authorList>
    </citation>
    <scope>NUCLEOTIDE SEQUENCE [LARGE SCALE GENOMIC DNA]</scope>
    <source>
        <strain evidence="3 4">DSM 17023</strain>
    </source>
</reference>
<proteinExistence type="predicted"/>
<dbReference type="InterPro" id="IPR002563">
    <property type="entry name" value="Flavin_Rdtase-like_dom"/>
</dbReference>
<evidence type="ECO:0000256" key="1">
    <source>
        <dbReference type="ARBA" id="ARBA00023002"/>
    </source>
</evidence>
<dbReference type="RefSeq" id="WP_103223092.1">
    <property type="nucleotide sequence ID" value="NZ_PPCN01000005.1"/>
</dbReference>
<accession>A0A2S3UTF0</accession>